<feature type="compositionally biased region" description="Basic and acidic residues" evidence="3">
    <location>
        <begin position="498"/>
        <end position="508"/>
    </location>
</feature>
<dbReference type="GO" id="GO:0072699">
    <property type="term" value="P:protein localization to cortical microtubule cytoskeleton"/>
    <property type="evidence" value="ECO:0007669"/>
    <property type="project" value="TreeGrafter"/>
</dbReference>
<dbReference type="OrthoDB" id="995368at2759"/>
<feature type="region of interest" description="Disordered" evidence="3">
    <location>
        <begin position="299"/>
        <end position="358"/>
    </location>
</feature>
<feature type="region of interest" description="Disordered" evidence="3">
    <location>
        <begin position="45"/>
        <end position="65"/>
    </location>
</feature>
<evidence type="ECO:0000256" key="2">
    <source>
        <dbReference type="SAM" id="Coils"/>
    </source>
</evidence>
<accession>A0A1R3IKK6</accession>
<feature type="compositionally biased region" description="Low complexity" evidence="3">
    <location>
        <begin position="312"/>
        <end position="329"/>
    </location>
</feature>
<gene>
    <name evidence="6" type="ORF">COLO4_22697</name>
</gene>
<evidence type="ECO:0000256" key="4">
    <source>
        <dbReference type="SAM" id="Phobius"/>
    </source>
</evidence>
<dbReference type="EMBL" id="AWUE01018034">
    <property type="protein sequence ID" value="OMO83086.1"/>
    <property type="molecule type" value="Genomic_DNA"/>
</dbReference>
<dbReference type="InterPro" id="IPR040265">
    <property type="entry name" value="CHUP1/IPGA1-like"/>
</dbReference>
<dbReference type="STRING" id="93759.A0A1R3IKK6"/>
<keyword evidence="5" id="KW-0732">Signal</keyword>
<dbReference type="PANTHER" id="PTHR31342:SF35">
    <property type="entry name" value="PROTEIN CHUP1, CHLOROPLASTIC-LIKE"/>
    <property type="match status" value="1"/>
</dbReference>
<organism evidence="6 7">
    <name type="scientific">Corchorus olitorius</name>
    <dbReference type="NCBI Taxonomy" id="93759"/>
    <lineage>
        <taxon>Eukaryota</taxon>
        <taxon>Viridiplantae</taxon>
        <taxon>Streptophyta</taxon>
        <taxon>Embryophyta</taxon>
        <taxon>Tracheophyta</taxon>
        <taxon>Spermatophyta</taxon>
        <taxon>Magnoliopsida</taxon>
        <taxon>eudicotyledons</taxon>
        <taxon>Gunneridae</taxon>
        <taxon>Pentapetalae</taxon>
        <taxon>rosids</taxon>
        <taxon>malvids</taxon>
        <taxon>Malvales</taxon>
        <taxon>Malvaceae</taxon>
        <taxon>Grewioideae</taxon>
        <taxon>Apeibeae</taxon>
        <taxon>Corchorus</taxon>
    </lineage>
</organism>
<keyword evidence="7" id="KW-1185">Reference proteome</keyword>
<feature type="signal peptide" evidence="5">
    <location>
        <begin position="1"/>
        <end position="16"/>
    </location>
</feature>
<evidence type="ECO:0000313" key="7">
    <source>
        <dbReference type="Proteomes" id="UP000187203"/>
    </source>
</evidence>
<feature type="chain" id="PRO_5012255374" evidence="5">
    <location>
        <begin position="17"/>
        <end position="552"/>
    </location>
</feature>
<keyword evidence="4" id="KW-0812">Transmembrane</keyword>
<dbReference type="GO" id="GO:0055028">
    <property type="term" value="C:cortical microtubule"/>
    <property type="evidence" value="ECO:0007669"/>
    <property type="project" value="TreeGrafter"/>
</dbReference>
<dbReference type="AlphaFoldDB" id="A0A1R3IKK6"/>
<dbReference type="Proteomes" id="UP000187203">
    <property type="component" value="Unassembled WGS sequence"/>
</dbReference>
<protein>
    <submittedName>
        <fullName evidence="6">Actin binding protein</fullName>
    </submittedName>
</protein>
<evidence type="ECO:0000256" key="1">
    <source>
        <dbReference type="ARBA" id="ARBA00023054"/>
    </source>
</evidence>
<keyword evidence="4" id="KW-0472">Membrane</keyword>
<proteinExistence type="predicted"/>
<dbReference type="PANTHER" id="PTHR31342">
    <property type="entry name" value="PROTEIN CHUP1, CHLOROPLASTIC"/>
    <property type="match status" value="1"/>
</dbReference>
<sequence>MIFRISILVVASVAAAFTVSPVNTKRFKKQNSLLSVSAKDFSSSQQIDMEEETEEGNCERVENSQNSIKELEKRRVTLEGKLLELYSQKEKLSYISCLQRNLDEKSADIDKLNFRIHALKAEIKGSQEIIRQGNLAMKQLEMEKKMVKEMQMKNGNTRQIKGQIVVLEEQLSGFRADESSAREAMVKKKIGAVKSIELEAIKMKRVNKELELERRELSVKLFAAYDKISALADMTQSKTIAKISELRHANGDLSKEVERLQKSRFDMVEELVYQRWLNACLRAEIRDHQNSSRKLLQKEIHKTSDHKPCKVTSQDPDMSSSWSSFTSSPESEDMDSSISKDSGIDHSTSRSSSMDGSSVVLSPDKFFIGSPLERIGIMCTDSTSMLPSKTLLLNTKLHGISEKIKGPVQPDFSETVEIPKVRRVSFNDAVETVPPANQVLIKFVEGVFDDKDIVTLVTGNNRSGTKSGLQPQSTLAGEKQQVSSSEVFLAKPIQSSDSNRRSHDKDGLHSSISNVVPNENKMDTDIIPTVFAFLILLFAVLVCFLHVSARIY</sequence>
<name>A0A1R3IKK6_9ROSI</name>
<reference evidence="7" key="1">
    <citation type="submission" date="2013-09" db="EMBL/GenBank/DDBJ databases">
        <title>Corchorus olitorius genome sequencing.</title>
        <authorList>
            <person name="Alam M."/>
            <person name="Haque M.S."/>
            <person name="Islam M.S."/>
            <person name="Emdad E.M."/>
            <person name="Islam M.M."/>
            <person name="Ahmed B."/>
            <person name="Halim A."/>
            <person name="Hossen Q.M.M."/>
            <person name="Hossain M.Z."/>
            <person name="Ahmed R."/>
            <person name="Khan M.M."/>
            <person name="Islam R."/>
            <person name="Rashid M.M."/>
            <person name="Khan S.A."/>
            <person name="Rahman M.S."/>
            <person name="Alam M."/>
            <person name="Yahiya A.S."/>
            <person name="Khan M.S."/>
            <person name="Azam M.S."/>
            <person name="Haque T."/>
            <person name="Lashkar M.Z.H."/>
            <person name="Akhand A.I."/>
            <person name="Morshed G."/>
            <person name="Roy S."/>
            <person name="Uddin K.S."/>
            <person name="Rabeya T."/>
            <person name="Hossain A.S."/>
            <person name="Chowdhury A."/>
            <person name="Snigdha A.R."/>
            <person name="Mortoza M.S."/>
            <person name="Matin S.A."/>
            <person name="Hoque S.M.E."/>
            <person name="Islam M.K."/>
            <person name="Roy D.K."/>
            <person name="Haider R."/>
            <person name="Moosa M.M."/>
            <person name="Elias S.M."/>
            <person name="Hasan A.M."/>
            <person name="Jahan S."/>
            <person name="Shafiuddin M."/>
            <person name="Mahmood N."/>
            <person name="Shommy N.S."/>
        </authorList>
    </citation>
    <scope>NUCLEOTIDE SEQUENCE [LARGE SCALE GENOMIC DNA]</scope>
    <source>
        <strain evidence="7">cv. O-4</strain>
    </source>
</reference>
<feature type="compositionally biased region" description="Low complexity" evidence="3">
    <location>
        <begin position="349"/>
        <end position="358"/>
    </location>
</feature>
<evidence type="ECO:0000313" key="6">
    <source>
        <dbReference type="EMBL" id="OMO83086.1"/>
    </source>
</evidence>
<keyword evidence="1 2" id="KW-0175">Coiled coil</keyword>
<feature type="transmembrane region" description="Helical" evidence="4">
    <location>
        <begin position="526"/>
        <end position="547"/>
    </location>
</feature>
<feature type="compositionally biased region" description="Basic and acidic residues" evidence="3">
    <location>
        <begin position="299"/>
        <end position="308"/>
    </location>
</feature>
<feature type="region of interest" description="Disordered" evidence="3">
    <location>
        <begin position="495"/>
        <end position="514"/>
    </location>
</feature>
<evidence type="ECO:0000256" key="3">
    <source>
        <dbReference type="SAM" id="MobiDB-lite"/>
    </source>
</evidence>
<feature type="coiled-coil region" evidence="2">
    <location>
        <begin position="193"/>
        <end position="263"/>
    </location>
</feature>
<comment type="caution">
    <text evidence="6">The sequence shown here is derived from an EMBL/GenBank/DDBJ whole genome shotgun (WGS) entry which is preliminary data.</text>
</comment>
<keyword evidence="4" id="KW-1133">Transmembrane helix</keyword>
<evidence type="ECO:0000256" key="5">
    <source>
        <dbReference type="SAM" id="SignalP"/>
    </source>
</evidence>